<organism evidence="2 3">
    <name type="scientific">Salegentibacter flavus</name>
    <dbReference type="NCBI Taxonomy" id="287099"/>
    <lineage>
        <taxon>Bacteria</taxon>
        <taxon>Pseudomonadati</taxon>
        <taxon>Bacteroidota</taxon>
        <taxon>Flavobacteriia</taxon>
        <taxon>Flavobacteriales</taxon>
        <taxon>Flavobacteriaceae</taxon>
        <taxon>Salegentibacter</taxon>
    </lineage>
</organism>
<evidence type="ECO:0000313" key="3">
    <source>
        <dbReference type="Proteomes" id="UP000199153"/>
    </source>
</evidence>
<dbReference type="InterPro" id="IPR035093">
    <property type="entry name" value="RelE/ParE_toxin_dom_sf"/>
</dbReference>
<dbReference type="AlphaFoldDB" id="A0A1I5ANM8"/>
<proteinExistence type="predicted"/>
<evidence type="ECO:0000256" key="1">
    <source>
        <dbReference type="ARBA" id="ARBA00022649"/>
    </source>
</evidence>
<gene>
    <name evidence="2" type="ORF">SAMN05660413_01965</name>
</gene>
<dbReference type="RefSeq" id="WP_139220619.1">
    <property type="nucleotide sequence ID" value="NZ_FOVL01000011.1"/>
</dbReference>
<dbReference type="Proteomes" id="UP000199153">
    <property type="component" value="Unassembled WGS sequence"/>
</dbReference>
<dbReference type="Pfam" id="PF05016">
    <property type="entry name" value="ParE_toxin"/>
    <property type="match status" value="1"/>
</dbReference>
<dbReference type="InterPro" id="IPR007712">
    <property type="entry name" value="RelE/ParE_toxin"/>
</dbReference>
<evidence type="ECO:0000313" key="2">
    <source>
        <dbReference type="EMBL" id="SFN64038.1"/>
    </source>
</evidence>
<dbReference type="Gene3D" id="3.30.2310.20">
    <property type="entry name" value="RelE-like"/>
    <property type="match status" value="1"/>
</dbReference>
<dbReference type="STRING" id="287099.SAMN05660413_01965"/>
<dbReference type="EMBL" id="FOVL01000011">
    <property type="protein sequence ID" value="SFN64038.1"/>
    <property type="molecule type" value="Genomic_DNA"/>
</dbReference>
<dbReference type="OrthoDB" id="1098070at2"/>
<reference evidence="2 3" key="1">
    <citation type="submission" date="2016-10" db="EMBL/GenBank/DDBJ databases">
        <authorList>
            <person name="de Groot N.N."/>
        </authorList>
    </citation>
    <scope>NUCLEOTIDE SEQUENCE [LARGE SCALE GENOMIC DNA]</scope>
    <source>
        <strain evidence="2 3">DSM 17794</strain>
    </source>
</reference>
<accession>A0A1I5ANM8</accession>
<protein>
    <submittedName>
        <fullName evidence="2">ParE toxin of type II toxin-antitoxin system, parDE</fullName>
    </submittedName>
</protein>
<name>A0A1I5ANM8_9FLAO</name>
<keyword evidence="1" id="KW-1277">Toxin-antitoxin system</keyword>
<keyword evidence="3" id="KW-1185">Reference proteome</keyword>
<sequence length="76" mass="9299">MSRKVVITKTAEKKLNELIDYLGENWSERIKKEFIKKLDHNLEIIRIYPEIFSKIRCKTWITSRRKHKTNYYILSV</sequence>